<dbReference type="InterPro" id="IPR012338">
    <property type="entry name" value="Beta-lactam/transpept-like"/>
</dbReference>
<keyword evidence="2" id="KW-0472">Membrane</keyword>
<dbReference type="PANTHER" id="PTHR46825">
    <property type="entry name" value="D-ALANYL-D-ALANINE-CARBOXYPEPTIDASE/ENDOPEPTIDASE AMPH"/>
    <property type="match status" value="1"/>
</dbReference>
<dbReference type="EMBL" id="BAABFX010000027">
    <property type="protein sequence ID" value="GAA4396890.1"/>
    <property type="molecule type" value="Genomic_DNA"/>
</dbReference>
<feature type="compositionally biased region" description="Basic and acidic residues" evidence="1">
    <location>
        <begin position="329"/>
        <end position="344"/>
    </location>
</feature>
<protein>
    <recommendedName>
        <fullName evidence="3">Beta-lactamase-related domain-containing protein</fullName>
    </recommendedName>
</protein>
<dbReference type="RefSeq" id="WP_159904173.1">
    <property type="nucleotide sequence ID" value="NZ_BAABFX010000027.1"/>
</dbReference>
<feature type="region of interest" description="Disordered" evidence="1">
    <location>
        <begin position="549"/>
        <end position="573"/>
    </location>
</feature>
<feature type="compositionally biased region" description="Low complexity" evidence="1">
    <location>
        <begin position="559"/>
        <end position="573"/>
    </location>
</feature>
<feature type="domain" description="Beta-lactamase-related" evidence="3">
    <location>
        <begin position="80"/>
        <end position="411"/>
    </location>
</feature>
<feature type="transmembrane region" description="Helical" evidence="2">
    <location>
        <begin position="479"/>
        <end position="501"/>
    </location>
</feature>
<feature type="transmembrane region" description="Helical" evidence="2">
    <location>
        <begin position="448"/>
        <end position="467"/>
    </location>
</feature>
<name>A0ABP8JWN6_9MICO</name>
<dbReference type="InterPro" id="IPR050491">
    <property type="entry name" value="AmpC-like"/>
</dbReference>
<feature type="transmembrane region" description="Helical" evidence="2">
    <location>
        <begin position="521"/>
        <end position="539"/>
    </location>
</feature>
<evidence type="ECO:0000259" key="3">
    <source>
        <dbReference type="Pfam" id="PF00144"/>
    </source>
</evidence>
<dbReference type="InterPro" id="IPR001466">
    <property type="entry name" value="Beta-lactam-related"/>
</dbReference>
<evidence type="ECO:0000256" key="2">
    <source>
        <dbReference type="SAM" id="Phobius"/>
    </source>
</evidence>
<accession>A0ABP8JWN6</accession>
<dbReference type="SUPFAM" id="SSF56601">
    <property type="entry name" value="beta-lactamase/transpeptidase-like"/>
    <property type="match status" value="1"/>
</dbReference>
<dbReference type="Pfam" id="PF00144">
    <property type="entry name" value="Beta-lactamase"/>
    <property type="match status" value="1"/>
</dbReference>
<organism evidence="4 5">
    <name type="scientific">Ornithinibacter aureus</name>
    <dbReference type="NCBI Taxonomy" id="622664"/>
    <lineage>
        <taxon>Bacteria</taxon>
        <taxon>Bacillati</taxon>
        <taxon>Actinomycetota</taxon>
        <taxon>Actinomycetes</taxon>
        <taxon>Micrococcales</taxon>
        <taxon>Intrasporangiaceae</taxon>
        <taxon>Ornithinibacter</taxon>
    </lineage>
</organism>
<comment type="caution">
    <text evidence="4">The sequence shown here is derived from an EMBL/GenBank/DDBJ whole genome shotgun (WGS) entry which is preliminary data.</text>
</comment>
<keyword evidence="5" id="KW-1185">Reference proteome</keyword>
<dbReference type="Gene3D" id="3.40.710.10">
    <property type="entry name" value="DD-peptidase/beta-lactamase superfamily"/>
    <property type="match status" value="1"/>
</dbReference>
<evidence type="ECO:0000313" key="5">
    <source>
        <dbReference type="Proteomes" id="UP001500390"/>
    </source>
</evidence>
<sequence length="573" mass="59032">MRVRSSQGESSVRSVRSVGRAATALTAGVVLVLGGGLATASVMVAGASAGASPVVSGPDSVTAQEPVVNEARLAEVEAYLERERRSLGVPGFAAALVVGDHAVLEVGLGTADEQGNPVAPTTPFLIASLAKSVTAIAVLRLVDDGLVGLDKPVTTYDPELAPGGDSVTVADLLHHRAGPTTSDGLESFGGDVGASVELNALRLADRLQPSDFTYTNAGYDVLALLVERVSGRGFEDHLQDEVLGPLGMTATTTDAGLAAGAGLATGHYRWLGLGYRPVETPLPAGMVGSYRMFSTAQDLGRLLAAHLVAHPILTESSWRWLHEGRPVAAGDRGDSGDSGDRGDSGDSGDSGVRYGGGLFLFPADESAGPSLEGQLVLSHDGSALGFRAMQWLLPEEDTGFVLLANGNDQADEYQLVRVAYNVQRLLFGAPLVERTAEVDPLLRWGKQALVLLVVVQLTLGAMAWWALRHRRAGVGGTRSGRVVLAVAAVVDVVALGLVLVLLPRLLETPLRVVLEAPDVRLLVALVVLGALSGVVRAVVWGLGVRAPAPAGAPGPPQAQPGSSTPPGTSASAS</sequence>
<gene>
    <name evidence="4" type="ORF">GCM10023153_20280</name>
</gene>
<feature type="region of interest" description="Disordered" evidence="1">
    <location>
        <begin position="329"/>
        <end position="349"/>
    </location>
</feature>
<dbReference type="Proteomes" id="UP001500390">
    <property type="component" value="Unassembled WGS sequence"/>
</dbReference>
<evidence type="ECO:0000313" key="4">
    <source>
        <dbReference type="EMBL" id="GAA4396890.1"/>
    </source>
</evidence>
<proteinExistence type="predicted"/>
<dbReference type="PANTHER" id="PTHR46825:SF9">
    <property type="entry name" value="BETA-LACTAMASE-RELATED DOMAIN-CONTAINING PROTEIN"/>
    <property type="match status" value="1"/>
</dbReference>
<keyword evidence="2" id="KW-0812">Transmembrane</keyword>
<keyword evidence="2" id="KW-1133">Transmembrane helix</keyword>
<reference evidence="5" key="1">
    <citation type="journal article" date="2019" name="Int. J. Syst. Evol. Microbiol.">
        <title>The Global Catalogue of Microorganisms (GCM) 10K type strain sequencing project: providing services to taxonomists for standard genome sequencing and annotation.</title>
        <authorList>
            <consortium name="The Broad Institute Genomics Platform"/>
            <consortium name="The Broad Institute Genome Sequencing Center for Infectious Disease"/>
            <person name="Wu L."/>
            <person name="Ma J."/>
        </authorList>
    </citation>
    <scope>NUCLEOTIDE SEQUENCE [LARGE SCALE GENOMIC DNA]</scope>
    <source>
        <strain evidence="5">JCM 17738</strain>
    </source>
</reference>
<evidence type="ECO:0000256" key="1">
    <source>
        <dbReference type="SAM" id="MobiDB-lite"/>
    </source>
</evidence>